<evidence type="ECO:0000256" key="9">
    <source>
        <dbReference type="ARBA" id="ARBA00022989"/>
    </source>
</evidence>
<evidence type="ECO:0000256" key="5">
    <source>
        <dbReference type="ARBA" id="ARBA00022475"/>
    </source>
</evidence>
<keyword evidence="17" id="KW-1185">Reference proteome</keyword>
<feature type="transmembrane region" description="Helical" evidence="14">
    <location>
        <begin position="232"/>
        <end position="252"/>
    </location>
</feature>
<dbReference type="Pfam" id="PF13407">
    <property type="entry name" value="Peripla_BP_4"/>
    <property type="match status" value="1"/>
</dbReference>
<dbReference type="KEGG" id="gba:J421_5175"/>
<evidence type="ECO:0000256" key="12">
    <source>
        <dbReference type="ARBA" id="ARBA00025439"/>
    </source>
</evidence>
<dbReference type="OrthoDB" id="9813906at2"/>
<gene>
    <name evidence="16" type="ORF">J421_5175</name>
</gene>
<organism evidence="16 17">
    <name type="scientific">Gemmatirosa kalamazoonensis</name>
    <dbReference type="NCBI Taxonomy" id="861299"/>
    <lineage>
        <taxon>Bacteria</taxon>
        <taxon>Pseudomonadati</taxon>
        <taxon>Gemmatimonadota</taxon>
        <taxon>Gemmatimonadia</taxon>
        <taxon>Gemmatimonadales</taxon>
        <taxon>Gemmatimonadaceae</taxon>
        <taxon>Gemmatirosa</taxon>
    </lineage>
</organism>
<dbReference type="SUPFAM" id="SSF53822">
    <property type="entry name" value="Periplasmic binding protein-like I"/>
    <property type="match status" value="1"/>
</dbReference>
<dbReference type="InterPro" id="IPR030159">
    <property type="entry name" value="LsrB"/>
</dbReference>
<keyword evidence="7 14" id="KW-0812">Transmembrane</keyword>
<proteinExistence type="predicted"/>
<dbReference type="PATRIC" id="fig|861299.3.peg.5231"/>
<dbReference type="RefSeq" id="WP_025414039.1">
    <property type="nucleotide sequence ID" value="NZ_CP007129.1"/>
</dbReference>
<evidence type="ECO:0000256" key="10">
    <source>
        <dbReference type="ARBA" id="ARBA00023136"/>
    </source>
</evidence>
<comment type="function">
    <text evidence="12">Part of the ABC transporter complex LsrABCD involved in autoinducer 2 (AI-2) import. Probably responsible for the translocation of the substrate across the membrane.</text>
</comment>
<dbReference type="CDD" id="cd20003">
    <property type="entry name" value="PBP1_LsrB_Quorum_Sensing"/>
    <property type="match status" value="1"/>
</dbReference>
<dbReference type="CDD" id="cd06579">
    <property type="entry name" value="TM_PBP1_transp_AraH_like"/>
    <property type="match status" value="1"/>
</dbReference>
<feature type="transmembrane region" description="Helical" evidence="14">
    <location>
        <begin position="179"/>
        <end position="202"/>
    </location>
</feature>
<evidence type="ECO:0000256" key="13">
    <source>
        <dbReference type="ARBA" id="ARBA00039381"/>
    </source>
</evidence>
<feature type="transmembrane region" description="Helical" evidence="14">
    <location>
        <begin position="360"/>
        <end position="382"/>
    </location>
</feature>
<evidence type="ECO:0000313" key="17">
    <source>
        <dbReference type="Proteomes" id="UP000019151"/>
    </source>
</evidence>
<dbReference type="AlphaFoldDB" id="W0RQY5"/>
<comment type="subunit">
    <text evidence="2">The complex is composed of two ATP-binding proteins (LsrA), two transmembrane proteins (LsrC and LsrD) and a solute-binding protein (LsrB).</text>
</comment>
<dbReference type="GO" id="GO:0022857">
    <property type="term" value="F:transmembrane transporter activity"/>
    <property type="evidence" value="ECO:0007669"/>
    <property type="project" value="InterPro"/>
</dbReference>
<dbReference type="Pfam" id="PF02653">
    <property type="entry name" value="BPD_transp_2"/>
    <property type="match status" value="1"/>
</dbReference>
<reference evidence="16 17" key="1">
    <citation type="journal article" date="2014" name="Genome Announc.">
        <title>Genome Sequence and Methylome of Soil Bacterium Gemmatirosa kalamazoonensis KBS708T, a Member of the Rarely Cultivated Gemmatimonadetes Phylum.</title>
        <authorList>
            <person name="Debruyn J.M."/>
            <person name="Radosevich M."/>
            <person name="Wommack K.E."/>
            <person name="Polson S.W."/>
            <person name="Hauser L.J."/>
            <person name="Fawaz M.N."/>
            <person name="Korlach J."/>
            <person name="Tsai Y.C."/>
        </authorList>
    </citation>
    <scope>NUCLEOTIDE SEQUENCE [LARGE SCALE GENOMIC DNA]</scope>
    <source>
        <strain evidence="16 17">KBS708</strain>
        <plasmid evidence="17">Plasmid 1</plasmid>
    </source>
</reference>
<comment type="subcellular location">
    <subcellularLocation>
        <location evidence="1">Cell membrane</location>
        <topology evidence="1">Multi-pass membrane protein</topology>
    </subcellularLocation>
</comment>
<keyword evidence="9 14" id="KW-1133">Transmembrane helix</keyword>
<evidence type="ECO:0000256" key="1">
    <source>
        <dbReference type="ARBA" id="ARBA00004651"/>
    </source>
</evidence>
<dbReference type="Proteomes" id="UP000019151">
    <property type="component" value="Plasmid 1"/>
</dbReference>
<keyword evidence="6" id="KW-0997">Cell inner membrane</keyword>
<name>W0RQY5_9BACT</name>
<evidence type="ECO:0000256" key="7">
    <source>
        <dbReference type="ARBA" id="ARBA00022692"/>
    </source>
</evidence>
<comment type="function">
    <text evidence="11">Part of the ABC transporter complex LsrABCD involved in autoinducer 2 (AI-2) import. Binds AI-2 and delivers it to the LsrC and LsrD permeases.</text>
</comment>
<evidence type="ECO:0000256" key="3">
    <source>
        <dbReference type="ARBA" id="ARBA00014452"/>
    </source>
</evidence>
<evidence type="ECO:0000256" key="14">
    <source>
        <dbReference type="SAM" id="Phobius"/>
    </source>
</evidence>
<evidence type="ECO:0000256" key="8">
    <source>
        <dbReference type="ARBA" id="ARBA00022764"/>
    </source>
</evidence>
<evidence type="ECO:0000256" key="4">
    <source>
        <dbReference type="ARBA" id="ARBA00022448"/>
    </source>
</evidence>
<feature type="transmembrane region" description="Helical" evidence="14">
    <location>
        <begin position="311"/>
        <end position="328"/>
    </location>
</feature>
<dbReference type="PANTHER" id="PTHR32196:SF71">
    <property type="entry name" value="AUTOINDUCER 2 IMPORT SYSTEM PERMEASE PROTEIN LSRD"/>
    <property type="match status" value="1"/>
</dbReference>
<dbReference type="InterPro" id="IPR025997">
    <property type="entry name" value="SBP_2_dom"/>
</dbReference>
<geneLocation type="plasmid" evidence="16 17">
    <name>1</name>
</geneLocation>
<keyword evidence="16" id="KW-0614">Plasmid</keyword>
<keyword evidence="5" id="KW-1003">Cell membrane</keyword>
<feature type="domain" description="Periplasmic binding protein" evidence="15">
    <location>
        <begin position="412"/>
        <end position="667"/>
    </location>
</feature>
<protein>
    <recommendedName>
        <fullName evidence="13">Autoinducer 2 import system permease protein LsrD</fullName>
    </recommendedName>
    <alternativeName>
        <fullName evidence="3">Autoinducer 2-binding protein LsrB</fullName>
    </alternativeName>
</protein>
<keyword evidence="4" id="KW-0813">Transport</keyword>
<evidence type="ECO:0000256" key="6">
    <source>
        <dbReference type="ARBA" id="ARBA00022519"/>
    </source>
</evidence>
<dbReference type="InterPro" id="IPR001851">
    <property type="entry name" value="ABC_transp_permease"/>
</dbReference>
<dbReference type="GO" id="GO:0043190">
    <property type="term" value="C:ATP-binding cassette (ABC) transporter complex"/>
    <property type="evidence" value="ECO:0007669"/>
    <property type="project" value="InterPro"/>
</dbReference>
<feature type="transmembrane region" description="Helical" evidence="14">
    <location>
        <begin position="65"/>
        <end position="81"/>
    </location>
</feature>
<evidence type="ECO:0000259" key="15">
    <source>
        <dbReference type="Pfam" id="PF13407"/>
    </source>
</evidence>
<feature type="transmembrane region" description="Helical" evidence="14">
    <location>
        <begin position="272"/>
        <end position="299"/>
    </location>
</feature>
<feature type="transmembrane region" description="Helical" evidence="14">
    <location>
        <begin position="33"/>
        <end position="53"/>
    </location>
</feature>
<accession>W0RQY5</accession>
<dbReference type="InterPro" id="IPR028082">
    <property type="entry name" value="Peripla_BP_I"/>
</dbReference>
<dbReference type="PANTHER" id="PTHR32196">
    <property type="entry name" value="ABC TRANSPORTER PERMEASE PROTEIN YPHD-RELATED-RELATED"/>
    <property type="match status" value="1"/>
</dbReference>
<dbReference type="HOGENOM" id="CLU_022487_0_0_0"/>
<dbReference type="InParanoid" id="W0RQY5"/>
<evidence type="ECO:0000313" key="16">
    <source>
        <dbReference type="EMBL" id="AHG92710.1"/>
    </source>
</evidence>
<sequence>MSATSAARVPLSAEPPLETEAPLRERLFPNGEWVLLAVLALECVVFGVTGHNFTSTANAFEITRLAVEIGLLALALTPIIVTGGIDLSVGSMMGLSAVALGALWRDAGVPLPLAAALTLLLGTLGGALNAAMITRLGFPPLIVTLGTFSLFRGAAEGLTRGIANYSGFPSSFLFLGQGYLGGVVPAQLAILVVAALACWWWLQRTAYGRTLYAIGYSADGARYAGVPVRRRLALAYVLSGAASSLAAVVYVAHLGQAKSDAGTGYELTAITAVVLGGASIFGGRGTVLGTLLGLFAIVVLQNGLRLSGQPAELAGILTGVLLVGTILLDRLARRPKRATAAAATATLSPTADTDVRNSQVAALSAVILAGALIVAGSNWYLVRSLRTELHGRAVPDASAAAPVATPTEHAVVALMPKAKGDPYFISARAGAEAEAKRLGVDLLWDGPTDLDPAKQNEVVEAWITRGVNAIAVSVENKEAISTVLRKARQRGIKVVTWDADAEPDARDFFVNQATPEGIGNTLTDETARIMGGRGEFAIITASLSAANQNEWIKYIRARLAAKYPDLKLVAIQPSDGDRDRAFAETQNVLKVHPNVKVVMAIAAPAVPGAAEAVKQSGRTDVKVTGLSLPNMCRPYIKSGVIESIVLWNTGDLGALAVATAQAVAAGRLKRGDTSFDAGPLGTFAVAGDQVLLGQPFVFNKSNIDRFNF</sequence>
<dbReference type="EMBL" id="CP007129">
    <property type="protein sequence ID" value="AHG92710.1"/>
    <property type="molecule type" value="Genomic_DNA"/>
</dbReference>
<dbReference type="Gene3D" id="3.40.50.2300">
    <property type="match status" value="2"/>
</dbReference>
<feature type="transmembrane region" description="Helical" evidence="14">
    <location>
        <begin position="111"/>
        <end position="133"/>
    </location>
</feature>
<evidence type="ECO:0000256" key="11">
    <source>
        <dbReference type="ARBA" id="ARBA00025060"/>
    </source>
</evidence>
<evidence type="ECO:0000256" key="2">
    <source>
        <dbReference type="ARBA" id="ARBA00011262"/>
    </source>
</evidence>
<keyword evidence="10 14" id="KW-0472">Membrane</keyword>
<keyword evidence="8" id="KW-0574">Periplasm</keyword>